<comment type="caution">
    <text evidence="1">The sequence shown here is derived from an EMBL/GenBank/DDBJ whole genome shotgun (WGS) entry which is preliminary data.</text>
</comment>
<evidence type="ECO:0000313" key="1">
    <source>
        <dbReference type="EMBL" id="CAI2366255.1"/>
    </source>
</evidence>
<dbReference type="PANTHER" id="PTHR31789">
    <property type="entry name" value="OS05G0482600 PROTEIN"/>
    <property type="match status" value="1"/>
</dbReference>
<gene>
    <name evidence="1" type="ORF">ECRASSUSDP1_LOCUS7527</name>
</gene>
<protein>
    <submittedName>
        <fullName evidence="1">Uncharacterized protein</fullName>
    </submittedName>
</protein>
<name>A0AAD1UIW8_EUPCR</name>
<dbReference type="Proteomes" id="UP001295684">
    <property type="component" value="Unassembled WGS sequence"/>
</dbReference>
<keyword evidence="2" id="KW-1185">Reference proteome</keyword>
<sequence>MNNLVRNKHKLFGEMSKVQRIKSKGFELMTEFSPKKEDIKILYEKYVEEAMYQDVDPAAEFNGEVPPILDIDEYTDKLDKFEIKELLKIGPYLITLNTNKIAHVYNRYEQKLVGILNADLLWDIKTLMYNAVRKSIIVIYVKRQPEGSTSIRRKAIQCCEISIENFGHLCDSKKFKDIFTSEEILYPGYIEFDEPTSMAVTKTSEPSSLKIWSLKNYKLMYSLPPDEATYAFEVRFAKGLVILIKKVNDESVSFDVVDPSTGILLKSFSVVYNPEHSLSCIEFFDPFIIFKQEDSEVRLIDVVEDAETTCPNTQEFEPESFVFLPNYQIMAMYKDKIEIRKHSLDLMKSISVRRINYFSNNNNSACNIFIDQENNLVFNVQKKVILAREPRRPEMSRDILAPLDENTSSRVCRRIRKVASKSRERKPPKVRDAQLTYPAVLTIHDICPQDENKCNEVDCELFINSKMEDKLSIEDIKADITCIHFDNNEKSLYIATKRGHVYKFQ</sequence>
<dbReference type="SUPFAM" id="SSF50969">
    <property type="entry name" value="YVTN repeat-like/Quinoprotein amine dehydrogenase"/>
    <property type="match status" value="1"/>
</dbReference>
<dbReference type="InterPro" id="IPR011044">
    <property type="entry name" value="Quino_amine_DH_bsu"/>
</dbReference>
<dbReference type="Pfam" id="PF25463">
    <property type="entry name" value="DUF7899"/>
    <property type="match status" value="1"/>
</dbReference>
<dbReference type="AlphaFoldDB" id="A0AAD1UIW8"/>
<accession>A0AAD1UIW8</accession>
<evidence type="ECO:0000313" key="2">
    <source>
        <dbReference type="Proteomes" id="UP001295684"/>
    </source>
</evidence>
<dbReference type="PANTHER" id="PTHR31789:SF1">
    <property type="entry name" value="OS05G0482600 PROTEIN"/>
    <property type="match status" value="1"/>
</dbReference>
<reference evidence="1" key="1">
    <citation type="submission" date="2023-07" db="EMBL/GenBank/DDBJ databases">
        <authorList>
            <consortium name="AG Swart"/>
            <person name="Singh M."/>
            <person name="Singh A."/>
            <person name="Seah K."/>
            <person name="Emmerich C."/>
        </authorList>
    </citation>
    <scope>NUCLEOTIDE SEQUENCE</scope>
    <source>
        <strain evidence="1">DP1</strain>
    </source>
</reference>
<dbReference type="EMBL" id="CAMPGE010007336">
    <property type="protein sequence ID" value="CAI2366255.1"/>
    <property type="molecule type" value="Genomic_DNA"/>
</dbReference>
<dbReference type="InterPro" id="IPR057221">
    <property type="entry name" value="DUF7899"/>
</dbReference>
<proteinExistence type="predicted"/>
<organism evidence="1 2">
    <name type="scientific">Euplotes crassus</name>
    <dbReference type="NCBI Taxonomy" id="5936"/>
    <lineage>
        <taxon>Eukaryota</taxon>
        <taxon>Sar</taxon>
        <taxon>Alveolata</taxon>
        <taxon>Ciliophora</taxon>
        <taxon>Intramacronucleata</taxon>
        <taxon>Spirotrichea</taxon>
        <taxon>Hypotrichia</taxon>
        <taxon>Euplotida</taxon>
        <taxon>Euplotidae</taxon>
        <taxon>Moneuplotes</taxon>
    </lineage>
</organism>